<sequence>MPLETEGRPSVWETALGTIAALASAAACASSGRTVVYVSPVKLVELWRSIVDTILVSAPAA</sequence>
<evidence type="ECO:0000313" key="2">
    <source>
        <dbReference type="Proteomes" id="UP000238312"/>
    </source>
</evidence>
<dbReference type="AlphaFoldDB" id="A0A2T0LNP0"/>
<comment type="caution">
    <text evidence="1">The sequence shown here is derived from an EMBL/GenBank/DDBJ whole genome shotgun (WGS) entry which is preliminary data.</text>
</comment>
<keyword evidence="2" id="KW-1185">Reference proteome</keyword>
<evidence type="ECO:0000313" key="1">
    <source>
        <dbReference type="EMBL" id="PRX44804.1"/>
    </source>
</evidence>
<proteinExistence type="predicted"/>
<protein>
    <submittedName>
        <fullName evidence="1">Uncharacterized protein</fullName>
    </submittedName>
</protein>
<accession>A0A2T0LNP0</accession>
<dbReference type="EMBL" id="PVNG01000050">
    <property type="protein sequence ID" value="PRX44804.1"/>
    <property type="molecule type" value="Genomic_DNA"/>
</dbReference>
<name>A0A2T0LNP0_9ACTN</name>
<organism evidence="1 2">
    <name type="scientific">Nonomuraea fuscirosea</name>
    <dbReference type="NCBI Taxonomy" id="1291556"/>
    <lineage>
        <taxon>Bacteria</taxon>
        <taxon>Bacillati</taxon>
        <taxon>Actinomycetota</taxon>
        <taxon>Actinomycetes</taxon>
        <taxon>Streptosporangiales</taxon>
        <taxon>Streptosporangiaceae</taxon>
        <taxon>Nonomuraea</taxon>
    </lineage>
</organism>
<dbReference type="Proteomes" id="UP000238312">
    <property type="component" value="Unassembled WGS sequence"/>
</dbReference>
<gene>
    <name evidence="1" type="ORF">B0I32_15017</name>
</gene>
<reference evidence="1 2" key="1">
    <citation type="submission" date="2018-03" db="EMBL/GenBank/DDBJ databases">
        <title>Genomic Encyclopedia of Type Strains, Phase III (KMG-III): the genomes of soil and plant-associated and newly described type strains.</title>
        <authorList>
            <person name="Whitman W."/>
        </authorList>
    </citation>
    <scope>NUCLEOTIDE SEQUENCE [LARGE SCALE GENOMIC DNA]</scope>
    <source>
        <strain evidence="1 2">CGMCC 4.7104</strain>
    </source>
</reference>